<dbReference type="InParanoid" id="A0A2J7R5U1"/>
<dbReference type="PANTHER" id="PTHR19370">
    <property type="entry name" value="NADH-CYTOCHROME B5 REDUCTASE"/>
    <property type="match status" value="1"/>
</dbReference>
<evidence type="ECO:0000259" key="10">
    <source>
        <dbReference type="PROSITE" id="PS51384"/>
    </source>
</evidence>
<keyword evidence="6 8" id="KW-0520">NAD</keyword>
<evidence type="ECO:0000256" key="5">
    <source>
        <dbReference type="ARBA" id="ARBA00023002"/>
    </source>
</evidence>
<feature type="binding site" evidence="7">
    <location>
        <position position="165"/>
    </location>
    <ligand>
        <name>FAD</name>
        <dbReference type="ChEBI" id="CHEBI:57692"/>
    </ligand>
</feature>
<gene>
    <name evidence="11" type="primary">Cyb5rl_2</name>
    <name evidence="11" type="ORF">B7P43_G10675</name>
</gene>
<dbReference type="Pfam" id="PF00175">
    <property type="entry name" value="NAD_binding_1"/>
    <property type="match status" value="1"/>
</dbReference>
<feature type="binding site" evidence="7">
    <location>
        <position position="148"/>
    </location>
    <ligand>
        <name>FAD</name>
        <dbReference type="ChEBI" id="CHEBI:57692"/>
    </ligand>
</feature>
<evidence type="ECO:0000256" key="4">
    <source>
        <dbReference type="ARBA" id="ARBA00022827"/>
    </source>
</evidence>
<accession>A0A2J7R5U1</accession>
<evidence type="ECO:0000256" key="7">
    <source>
        <dbReference type="PIRSR" id="PIRSR601834-1"/>
    </source>
</evidence>
<dbReference type="Gene3D" id="2.40.30.10">
    <property type="entry name" value="Translation factors"/>
    <property type="match status" value="1"/>
</dbReference>
<evidence type="ECO:0000313" key="11">
    <source>
        <dbReference type="EMBL" id="PNF36201.1"/>
    </source>
</evidence>
<dbReference type="EMBL" id="NEVH01006990">
    <property type="protein sequence ID" value="PNF36201.1"/>
    <property type="molecule type" value="Genomic_DNA"/>
</dbReference>
<keyword evidence="4 7" id="KW-0274">FAD</keyword>
<name>A0A2J7R5U1_9NEOP</name>
<dbReference type="PRINTS" id="PR00371">
    <property type="entry name" value="FPNCR"/>
</dbReference>
<keyword evidence="5 8" id="KW-0560">Oxidoreductase</keyword>
<evidence type="ECO:0000256" key="3">
    <source>
        <dbReference type="ARBA" id="ARBA00022630"/>
    </source>
</evidence>
<dbReference type="EMBL" id="NEVH01006990">
    <property type="protein sequence ID" value="PNF36202.1"/>
    <property type="molecule type" value="Genomic_DNA"/>
</dbReference>
<dbReference type="GO" id="GO:0090524">
    <property type="term" value="F:cytochrome-b5 reductase activity, acting on NADH"/>
    <property type="evidence" value="ECO:0007669"/>
    <property type="project" value="UniProtKB-EC"/>
</dbReference>
<dbReference type="STRING" id="105785.A0A2J7R5U1"/>
<dbReference type="EC" id="1.6.2.2" evidence="8"/>
<dbReference type="InterPro" id="IPR001709">
    <property type="entry name" value="Flavoprot_Pyr_Nucl_cyt_Rdtase"/>
</dbReference>
<dbReference type="AlphaFoldDB" id="A0A2J7R5U1"/>
<feature type="domain" description="FAD-binding FR-type" evidence="10">
    <location>
        <begin position="75"/>
        <end position="199"/>
    </location>
</feature>
<dbReference type="PANTHER" id="PTHR19370:SF184">
    <property type="entry name" value="NADH-CYTOCHROME B5 REDUCTASE-LIKE"/>
    <property type="match status" value="1"/>
</dbReference>
<dbReference type="SUPFAM" id="SSF63380">
    <property type="entry name" value="Riboflavin synthase domain-like"/>
    <property type="match status" value="1"/>
</dbReference>
<dbReference type="PROSITE" id="PS51384">
    <property type="entry name" value="FAD_FR"/>
    <property type="match status" value="1"/>
</dbReference>
<dbReference type="Pfam" id="PF00970">
    <property type="entry name" value="FAD_binding_6"/>
    <property type="match status" value="1"/>
</dbReference>
<dbReference type="InterPro" id="IPR039261">
    <property type="entry name" value="FNR_nucleotide-bd"/>
</dbReference>
<dbReference type="OrthoDB" id="432685at2759"/>
<organism evidence="11 12">
    <name type="scientific">Cryptotermes secundus</name>
    <dbReference type="NCBI Taxonomy" id="105785"/>
    <lineage>
        <taxon>Eukaryota</taxon>
        <taxon>Metazoa</taxon>
        <taxon>Ecdysozoa</taxon>
        <taxon>Arthropoda</taxon>
        <taxon>Hexapoda</taxon>
        <taxon>Insecta</taxon>
        <taxon>Pterygota</taxon>
        <taxon>Neoptera</taxon>
        <taxon>Polyneoptera</taxon>
        <taxon>Dictyoptera</taxon>
        <taxon>Blattodea</taxon>
        <taxon>Blattoidea</taxon>
        <taxon>Termitoidae</taxon>
        <taxon>Kalotermitidae</taxon>
        <taxon>Cryptotermitinae</taxon>
        <taxon>Cryptotermes</taxon>
    </lineage>
</organism>
<comment type="caution">
    <text evidence="11">The sequence shown here is derived from an EMBL/GenBank/DDBJ whole genome shotgun (WGS) entry which is preliminary data.</text>
</comment>
<dbReference type="FunCoup" id="A0A2J7R5U1">
    <property type="interactions" value="348"/>
</dbReference>
<feature type="binding site" evidence="7">
    <location>
        <position position="167"/>
    </location>
    <ligand>
        <name>FAD</name>
        <dbReference type="ChEBI" id="CHEBI:57692"/>
    </ligand>
</feature>
<feature type="binding site" evidence="7">
    <location>
        <position position="174"/>
    </location>
    <ligand>
        <name>FAD</name>
        <dbReference type="ChEBI" id="CHEBI:57692"/>
    </ligand>
</feature>
<evidence type="ECO:0000256" key="8">
    <source>
        <dbReference type="RuleBase" id="RU361226"/>
    </source>
</evidence>
<dbReference type="Gene3D" id="3.40.50.80">
    <property type="entry name" value="Nucleotide-binding domain of ferredoxin-NADP reductase (FNR) module"/>
    <property type="match status" value="1"/>
</dbReference>
<reference evidence="11 12" key="1">
    <citation type="submission" date="2017-12" db="EMBL/GenBank/DDBJ databases">
        <title>Hemimetabolous genomes reveal molecular basis of termite eusociality.</title>
        <authorList>
            <person name="Harrison M.C."/>
            <person name="Jongepier E."/>
            <person name="Robertson H.M."/>
            <person name="Arning N."/>
            <person name="Bitard-Feildel T."/>
            <person name="Chao H."/>
            <person name="Childers C.P."/>
            <person name="Dinh H."/>
            <person name="Doddapaneni H."/>
            <person name="Dugan S."/>
            <person name="Gowin J."/>
            <person name="Greiner C."/>
            <person name="Han Y."/>
            <person name="Hu H."/>
            <person name="Hughes D.S.T."/>
            <person name="Huylmans A.-K."/>
            <person name="Kemena C."/>
            <person name="Kremer L.P.M."/>
            <person name="Lee S.L."/>
            <person name="Lopez-Ezquerra A."/>
            <person name="Mallet L."/>
            <person name="Monroy-Kuhn J.M."/>
            <person name="Moser A."/>
            <person name="Murali S.C."/>
            <person name="Muzny D.M."/>
            <person name="Otani S."/>
            <person name="Piulachs M.-D."/>
            <person name="Poelchau M."/>
            <person name="Qu J."/>
            <person name="Schaub F."/>
            <person name="Wada-Katsumata A."/>
            <person name="Worley K.C."/>
            <person name="Xie Q."/>
            <person name="Ylla G."/>
            <person name="Poulsen M."/>
            <person name="Gibbs R.A."/>
            <person name="Schal C."/>
            <person name="Richards S."/>
            <person name="Belles X."/>
            <person name="Korb J."/>
            <person name="Bornberg-Bauer E."/>
        </authorList>
    </citation>
    <scope>NUCLEOTIDE SEQUENCE [LARGE SCALE GENOMIC DNA]</scope>
    <source>
        <tissue evidence="11">Whole body</tissue>
    </source>
</reference>
<comment type="similarity">
    <text evidence="2 8">Belongs to the flavoprotein pyridine nucleotide cytochrome reductase family.</text>
</comment>
<proteinExistence type="inferred from homology"/>
<comment type="catalytic activity">
    <reaction evidence="8">
        <text>2 Fe(III)-[cytochrome b5] + NADH = 2 Fe(II)-[cytochrome b5] + NAD(+) + H(+)</text>
        <dbReference type="Rhea" id="RHEA:46680"/>
        <dbReference type="Rhea" id="RHEA-COMP:10438"/>
        <dbReference type="Rhea" id="RHEA-COMP:10439"/>
        <dbReference type="ChEBI" id="CHEBI:15378"/>
        <dbReference type="ChEBI" id="CHEBI:29033"/>
        <dbReference type="ChEBI" id="CHEBI:29034"/>
        <dbReference type="ChEBI" id="CHEBI:57540"/>
        <dbReference type="ChEBI" id="CHEBI:57945"/>
        <dbReference type="EC" id="1.6.2.2"/>
    </reaction>
</comment>
<dbReference type="InterPro" id="IPR008333">
    <property type="entry name" value="Cbr1-like_FAD-bd_dom"/>
</dbReference>
<protein>
    <recommendedName>
        <fullName evidence="8">NADH-cytochrome b5 reductase</fullName>
        <ecNumber evidence="8">1.6.2.2</ecNumber>
    </recommendedName>
</protein>
<keyword evidence="3 7" id="KW-0285">Flavoprotein</keyword>
<dbReference type="Pfam" id="PF09791">
    <property type="entry name" value="Oxidored-like"/>
    <property type="match status" value="1"/>
</dbReference>
<sequence>MNRENQQDIEALFPPHPEEPQESDCCGSGCSPCVFDIYHLQLVEWEKQCSEILYSERCYSETSDRRSYKPLISPVKFSQFQLLSVQQHTHDTFVYLFQAITASPKKDPEHHGTEYIHVRRPLDIKVGQHLIMKCSTNENQNSALTRAYTPISDLKYSNVGQFEVLIKLYESGKMSKYIQNLKKNDVVEWRGPCGNFSYVPNSYRHLLMLCAGTGIAPMYPIAKSIVENDLDETFLHLLFACKGFEDILLRDEMQQLSLYWNFHAEIFLSQVESTIESQTRYGECVRKGRIDKAVVNEYLVGKVLQQVFVLVCGTKSFNKDMINYVKQVGVPDDNIHLF</sequence>
<dbReference type="CDD" id="cd06183">
    <property type="entry name" value="cyt_b5_reduct_like"/>
    <property type="match status" value="1"/>
</dbReference>
<feature type="binding site" evidence="7">
    <location>
        <position position="175"/>
    </location>
    <ligand>
        <name>FAD</name>
        <dbReference type="ChEBI" id="CHEBI:57692"/>
    </ligand>
</feature>
<dbReference type="SUPFAM" id="SSF52343">
    <property type="entry name" value="Ferredoxin reductase-like, C-terminal NADP-linked domain"/>
    <property type="match status" value="1"/>
</dbReference>
<comment type="cofactor">
    <cofactor evidence="1 7 8">
        <name>FAD</name>
        <dbReference type="ChEBI" id="CHEBI:57692"/>
    </cofactor>
</comment>
<dbReference type="InterPro" id="IPR001834">
    <property type="entry name" value="CBR-like"/>
</dbReference>
<evidence type="ECO:0000313" key="12">
    <source>
        <dbReference type="Proteomes" id="UP000235965"/>
    </source>
</evidence>
<evidence type="ECO:0000256" key="6">
    <source>
        <dbReference type="ARBA" id="ARBA00023027"/>
    </source>
</evidence>
<feature type="binding site" evidence="7">
    <location>
        <position position="146"/>
    </location>
    <ligand>
        <name>FAD</name>
        <dbReference type="ChEBI" id="CHEBI:57692"/>
    </ligand>
</feature>
<keyword evidence="12" id="KW-1185">Reference proteome</keyword>
<dbReference type="InterPro" id="IPR017927">
    <property type="entry name" value="FAD-bd_FR_type"/>
</dbReference>
<dbReference type="PRINTS" id="PR00406">
    <property type="entry name" value="CYTB5RDTASE"/>
</dbReference>
<evidence type="ECO:0000256" key="9">
    <source>
        <dbReference type="SAM" id="MobiDB-lite"/>
    </source>
</evidence>
<dbReference type="InterPro" id="IPR017938">
    <property type="entry name" value="Riboflavin_synthase-like_b-brl"/>
</dbReference>
<evidence type="ECO:0000256" key="2">
    <source>
        <dbReference type="ARBA" id="ARBA00006105"/>
    </source>
</evidence>
<feature type="binding site" evidence="7">
    <location>
        <position position="173"/>
    </location>
    <ligand>
        <name>FAD</name>
        <dbReference type="ChEBI" id="CHEBI:57692"/>
    </ligand>
</feature>
<dbReference type="InterPro" id="IPR001433">
    <property type="entry name" value="OxRdtase_FAD/NAD-bd"/>
</dbReference>
<dbReference type="EMBL" id="NEVH01006990">
    <property type="protein sequence ID" value="PNF36200.1"/>
    <property type="molecule type" value="Genomic_DNA"/>
</dbReference>
<dbReference type="Proteomes" id="UP000235965">
    <property type="component" value="Unassembled WGS sequence"/>
</dbReference>
<dbReference type="InterPro" id="IPR019180">
    <property type="entry name" value="Oxidoreductase-like_N"/>
</dbReference>
<evidence type="ECO:0000256" key="1">
    <source>
        <dbReference type="ARBA" id="ARBA00001974"/>
    </source>
</evidence>
<feature type="region of interest" description="Disordered" evidence="9">
    <location>
        <begin position="1"/>
        <end position="20"/>
    </location>
</feature>